<name>A0A1G4BCD3_9PEZI</name>
<dbReference type="InterPro" id="IPR029058">
    <property type="entry name" value="AB_hydrolase_fold"/>
</dbReference>
<dbReference type="Gene3D" id="3.40.50.1820">
    <property type="entry name" value="alpha/beta hydrolase"/>
    <property type="match status" value="1"/>
</dbReference>
<dbReference type="GO" id="GO:0016787">
    <property type="term" value="F:hydrolase activity"/>
    <property type="evidence" value="ECO:0007669"/>
    <property type="project" value="UniProtKB-KW"/>
</dbReference>
<sequence>MEYDTEEKIAALSVIELQYLKTWQRVEDFGSVADTVFEHYVKIPMRDGRESISRIYIPYPREDARSSPVIVLLHGSRFIRGDRHHQNPFAKILTRLFNATVICLSYRLNAAHPFPAAPHDVEDGLKWIAENADTLDVDLSAGFIIGGPSIGANLAAVTAQKTVDGTVVLKAPLTGVWLMAPLLLEEEIVPPEYKNFFFAREQNAKDPMLNKADFEHFKSKYLPDVRSADYSPFNSNSPHVGMPRTHLQVGGLDFLRDDGLVYERALRAHNVETRLDVYPGAPHGYHTFFGVKSAVKANVDAFKGLRWLLKSGVSDDEIVKAVFPEITSL</sequence>
<dbReference type="RefSeq" id="XP_022476179.1">
    <property type="nucleotide sequence ID" value="XM_022617362.1"/>
</dbReference>
<dbReference type="AlphaFoldDB" id="A0A1G4BCD3"/>
<organism evidence="3 4">
    <name type="scientific">Colletotrichum orchidophilum</name>
    <dbReference type="NCBI Taxonomy" id="1209926"/>
    <lineage>
        <taxon>Eukaryota</taxon>
        <taxon>Fungi</taxon>
        <taxon>Dikarya</taxon>
        <taxon>Ascomycota</taxon>
        <taxon>Pezizomycotina</taxon>
        <taxon>Sordariomycetes</taxon>
        <taxon>Hypocreomycetidae</taxon>
        <taxon>Glomerellales</taxon>
        <taxon>Glomerellaceae</taxon>
        <taxon>Colletotrichum</taxon>
    </lineage>
</organism>
<dbReference type="OrthoDB" id="408631at2759"/>
<comment type="caution">
    <text evidence="3">The sequence shown here is derived from an EMBL/GenBank/DDBJ whole genome shotgun (WGS) entry which is preliminary data.</text>
</comment>
<evidence type="ECO:0000256" key="1">
    <source>
        <dbReference type="ARBA" id="ARBA00022801"/>
    </source>
</evidence>
<dbReference type="STRING" id="1209926.A0A1G4BCD3"/>
<evidence type="ECO:0000313" key="3">
    <source>
        <dbReference type="EMBL" id="OHE99030.1"/>
    </source>
</evidence>
<keyword evidence="1 3" id="KW-0378">Hydrolase</keyword>
<gene>
    <name evidence="3" type="ORF">CORC01_05720</name>
</gene>
<keyword evidence="4" id="KW-1185">Reference proteome</keyword>
<protein>
    <submittedName>
        <fullName evidence="3">Alpha/beta hydrolase fold-3 domain-containing protein</fullName>
    </submittedName>
</protein>
<dbReference type="SUPFAM" id="SSF53474">
    <property type="entry name" value="alpha/beta-Hydrolases"/>
    <property type="match status" value="1"/>
</dbReference>
<accession>A0A1G4BCD3</accession>
<dbReference type="PANTHER" id="PTHR48081:SF8">
    <property type="entry name" value="ALPHA_BETA HYDROLASE FOLD-3 DOMAIN-CONTAINING PROTEIN-RELATED"/>
    <property type="match status" value="1"/>
</dbReference>
<dbReference type="EMBL" id="MJBS01000040">
    <property type="protein sequence ID" value="OHE99030.1"/>
    <property type="molecule type" value="Genomic_DNA"/>
</dbReference>
<evidence type="ECO:0000259" key="2">
    <source>
        <dbReference type="Pfam" id="PF07859"/>
    </source>
</evidence>
<dbReference type="Pfam" id="PF07859">
    <property type="entry name" value="Abhydrolase_3"/>
    <property type="match status" value="1"/>
</dbReference>
<dbReference type="GeneID" id="34558872"/>
<dbReference type="InterPro" id="IPR013094">
    <property type="entry name" value="AB_hydrolase_3"/>
</dbReference>
<dbReference type="Proteomes" id="UP000176998">
    <property type="component" value="Unassembled WGS sequence"/>
</dbReference>
<reference evidence="3 4" key="1">
    <citation type="submission" date="2016-09" db="EMBL/GenBank/DDBJ databases">
        <authorList>
            <person name="Capua I."/>
            <person name="De Benedictis P."/>
            <person name="Joannis T."/>
            <person name="Lombin L.H."/>
            <person name="Cattoli G."/>
        </authorList>
    </citation>
    <scope>NUCLEOTIDE SEQUENCE [LARGE SCALE GENOMIC DNA]</scope>
    <source>
        <strain evidence="3 4">IMI 309357</strain>
    </source>
</reference>
<dbReference type="PANTHER" id="PTHR48081">
    <property type="entry name" value="AB HYDROLASE SUPERFAMILY PROTEIN C4A8.06C"/>
    <property type="match status" value="1"/>
</dbReference>
<evidence type="ECO:0000313" key="4">
    <source>
        <dbReference type="Proteomes" id="UP000176998"/>
    </source>
</evidence>
<proteinExistence type="predicted"/>
<feature type="domain" description="Alpha/beta hydrolase fold-3" evidence="2">
    <location>
        <begin position="70"/>
        <end position="286"/>
    </location>
</feature>
<dbReference type="InterPro" id="IPR050300">
    <property type="entry name" value="GDXG_lipolytic_enzyme"/>
</dbReference>